<comment type="similarity">
    <text evidence="4">Belongs to the glutamate--cysteine ligase type 2 family. EgtA subfamily.</text>
</comment>
<name>A0A432H5Y0_9DELT</name>
<evidence type="ECO:0000256" key="3">
    <source>
        <dbReference type="ARBA" id="ARBA00022840"/>
    </source>
</evidence>
<keyword evidence="1 4" id="KW-0436">Ligase</keyword>
<dbReference type="EC" id="6.3.2.2" evidence="4"/>
<dbReference type="PANTHER" id="PTHR34378">
    <property type="entry name" value="GLUTAMATE--CYSTEINE LIGASE, CHLOROPLASTIC"/>
    <property type="match status" value="1"/>
</dbReference>
<protein>
    <recommendedName>
        <fullName evidence="4">Glutamate--cysteine ligase</fullName>
        <ecNumber evidence="4">6.3.2.2</ecNumber>
    </recommendedName>
</protein>
<dbReference type="GO" id="GO:0005524">
    <property type="term" value="F:ATP binding"/>
    <property type="evidence" value="ECO:0007669"/>
    <property type="project" value="UniProtKB-UniRule"/>
</dbReference>
<reference evidence="5 6" key="1">
    <citation type="submission" date="2018-06" db="EMBL/GenBank/DDBJ databases">
        <title>Combined omics and stable isotope probing to characterize newly discovered Mariana Back-Arc vent microbial communities.</title>
        <authorList>
            <person name="Trembath-Reichert E."/>
            <person name="Huber J.A."/>
        </authorList>
    </citation>
    <scope>NUCLEOTIDE SEQUENCE [LARGE SCALE GENOMIC DNA]</scope>
    <source>
        <strain evidence="5">MAG 151</strain>
    </source>
</reference>
<evidence type="ECO:0000256" key="1">
    <source>
        <dbReference type="ARBA" id="ARBA00022598"/>
    </source>
</evidence>
<dbReference type="Pfam" id="PF04107">
    <property type="entry name" value="GCS2"/>
    <property type="match status" value="1"/>
</dbReference>
<sequence>MTLEELKSLFLGYCRKEDGAPDKQLFGLEYENFVMVPNNDDGEECFHPLPVEGESGVFRVLENLVELTKNSDDPLEKVYEKDMLLALISPAGSKITVEPGGQIELSDAPRKSLLDAYNSLQDYLKLLEKAVSDFKGKLLFQGVQPVHSLDTLPFFPKIRYRIMFQHMLKTGTLGQWMMKGSSGVQVSIDYASLEDLQRKFIFLNRLSPFLTAMFANSPLNDGSPCGFLSYRSHIWENTDNSRCGLPEIFLRDNFRLEDYINWSLKAAPYHLMREGEVVETTDWNFKQLLEGKHPDLIITPEDWEDHLGMLFPDIRIKNILEVRVVDSVPPKYTMAIPALIGTLLYNESAFSYAQSLLMDLPQDEFQLYKKAVAKDALQAEVNQTNFAKTGRKLAEIALQELGSKDENWFLPFFEEFTKEGRSPANETLDQFRECGEDPDKWLAKVLNNPDY</sequence>
<dbReference type="PANTHER" id="PTHR34378:SF1">
    <property type="entry name" value="GLUTAMATE--CYSTEINE LIGASE, CHLOROPLASTIC"/>
    <property type="match status" value="1"/>
</dbReference>
<comment type="caution">
    <text evidence="5">The sequence shown here is derived from an EMBL/GenBank/DDBJ whole genome shotgun (WGS) entry which is preliminary data.</text>
</comment>
<gene>
    <name evidence="5" type="ORF">DSY93_03555</name>
</gene>
<evidence type="ECO:0000256" key="2">
    <source>
        <dbReference type="ARBA" id="ARBA00022741"/>
    </source>
</evidence>
<dbReference type="SUPFAM" id="SSF55931">
    <property type="entry name" value="Glutamine synthetase/guanido kinase"/>
    <property type="match status" value="1"/>
</dbReference>
<dbReference type="AlphaFoldDB" id="A0A432H5Y0"/>
<dbReference type="GO" id="GO:0004357">
    <property type="term" value="F:glutamate-cysteine ligase activity"/>
    <property type="evidence" value="ECO:0007669"/>
    <property type="project" value="UniProtKB-UniRule"/>
</dbReference>
<dbReference type="Gene3D" id="3.30.590.20">
    <property type="match status" value="1"/>
</dbReference>
<dbReference type="GO" id="GO:0006750">
    <property type="term" value="P:glutathione biosynthetic process"/>
    <property type="evidence" value="ECO:0007669"/>
    <property type="project" value="UniProtKB-UniRule"/>
</dbReference>
<dbReference type="Proteomes" id="UP000288322">
    <property type="component" value="Unassembled WGS sequence"/>
</dbReference>
<dbReference type="EMBL" id="QNZH01000094">
    <property type="protein sequence ID" value="RTZ91252.1"/>
    <property type="molecule type" value="Genomic_DNA"/>
</dbReference>
<organism evidence="5 6">
    <name type="scientific">SAR324 cluster bacterium</name>
    <dbReference type="NCBI Taxonomy" id="2024889"/>
    <lineage>
        <taxon>Bacteria</taxon>
        <taxon>Deltaproteobacteria</taxon>
        <taxon>SAR324 cluster</taxon>
    </lineage>
</organism>
<evidence type="ECO:0000313" key="5">
    <source>
        <dbReference type="EMBL" id="RTZ91252.1"/>
    </source>
</evidence>
<comment type="function">
    <text evidence="4">Catalyzes the synthesis of gamma-glutamylcysteine (gamma-GC).</text>
</comment>
<dbReference type="InterPro" id="IPR035434">
    <property type="entry name" value="GCL_bact_plant"/>
</dbReference>
<accession>A0A432H5Y0</accession>
<keyword evidence="3 4" id="KW-0067">ATP-binding</keyword>
<evidence type="ECO:0000256" key="4">
    <source>
        <dbReference type="PIRNR" id="PIRNR017901"/>
    </source>
</evidence>
<dbReference type="InterPro" id="IPR014746">
    <property type="entry name" value="Gln_synth/guanido_kin_cat_dom"/>
</dbReference>
<evidence type="ECO:0000313" key="6">
    <source>
        <dbReference type="Proteomes" id="UP000288322"/>
    </source>
</evidence>
<dbReference type="InterPro" id="IPR006336">
    <property type="entry name" value="GCS2"/>
</dbReference>
<comment type="catalytic activity">
    <reaction evidence="4">
        <text>L-cysteine + L-glutamate + ATP = gamma-L-glutamyl-L-cysteine + ADP + phosphate + H(+)</text>
        <dbReference type="Rhea" id="RHEA:13285"/>
        <dbReference type="ChEBI" id="CHEBI:15378"/>
        <dbReference type="ChEBI" id="CHEBI:29985"/>
        <dbReference type="ChEBI" id="CHEBI:30616"/>
        <dbReference type="ChEBI" id="CHEBI:35235"/>
        <dbReference type="ChEBI" id="CHEBI:43474"/>
        <dbReference type="ChEBI" id="CHEBI:58173"/>
        <dbReference type="ChEBI" id="CHEBI:456216"/>
        <dbReference type="EC" id="6.3.2.2"/>
    </reaction>
</comment>
<keyword evidence="2 4" id="KW-0547">Nucleotide-binding</keyword>
<proteinExistence type="inferred from homology"/>
<dbReference type="PIRSF" id="PIRSF017901">
    <property type="entry name" value="GCL"/>
    <property type="match status" value="1"/>
</dbReference>